<dbReference type="EMBL" id="JAERRB010000002">
    <property type="protein sequence ID" value="MBL0741054.1"/>
    <property type="molecule type" value="Genomic_DNA"/>
</dbReference>
<proteinExistence type="predicted"/>
<dbReference type="RefSeq" id="WP_202008416.1">
    <property type="nucleotide sequence ID" value="NZ_JAERRB010000002.1"/>
</dbReference>
<keyword evidence="2" id="KW-1185">Reference proteome</keyword>
<organism evidence="1 2">
    <name type="scientific">Chryseolinea lacunae</name>
    <dbReference type="NCBI Taxonomy" id="2801331"/>
    <lineage>
        <taxon>Bacteria</taxon>
        <taxon>Pseudomonadati</taxon>
        <taxon>Bacteroidota</taxon>
        <taxon>Cytophagia</taxon>
        <taxon>Cytophagales</taxon>
        <taxon>Fulvivirgaceae</taxon>
        <taxon>Chryseolinea</taxon>
    </lineage>
</organism>
<evidence type="ECO:0000313" key="1">
    <source>
        <dbReference type="EMBL" id="MBL0741054.1"/>
    </source>
</evidence>
<reference evidence="1 2" key="1">
    <citation type="submission" date="2021-01" db="EMBL/GenBank/DDBJ databases">
        <title>Chryseolinea sp. Jin1 Genome sequencing and assembly.</title>
        <authorList>
            <person name="Kim I."/>
        </authorList>
    </citation>
    <scope>NUCLEOTIDE SEQUENCE [LARGE SCALE GENOMIC DNA]</scope>
    <source>
        <strain evidence="1 2">Jin1</strain>
    </source>
</reference>
<dbReference type="Proteomes" id="UP000613030">
    <property type="component" value="Unassembled WGS sequence"/>
</dbReference>
<comment type="caution">
    <text evidence="1">The sequence shown here is derived from an EMBL/GenBank/DDBJ whole genome shotgun (WGS) entry which is preliminary data.</text>
</comment>
<name>A0ABS1KNN1_9BACT</name>
<sequence length="136" mass="15409">MKTFYSRQFALSLSFSEQKLCGLFKTFDNRINIHELQGIYVRRNDTITDIAFFIEWTSSTGRLKFSTAFSGVMDALNLPSTLKLDWLTYSEDDADLFTCGSGSLTMYENRENAGTELATEEQPFPNAVFKVNAANN</sequence>
<gene>
    <name evidence="1" type="ORF">JI741_07470</name>
</gene>
<accession>A0ABS1KNN1</accession>
<evidence type="ECO:0000313" key="2">
    <source>
        <dbReference type="Proteomes" id="UP000613030"/>
    </source>
</evidence>
<protein>
    <submittedName>
        <fullName evidence="1">Uncharacterized protein</fullName>
    </submittedName>
</protein>